<keyword evidence="4" id="KW-1133">Transmembrane helix</keyword>
<evidence type="ECO:0000256" key="3">
    <source>
        <dbReference type="ARBA" id="ARBA00023012"/>
    </source>
</evidence>
<evidence type="ECO:0000313" key="6">
    <source>
        <dbReference type="EMBL" id="TMR35843.1"/>
    </source>
</evidence>
<dbReference type="Proteomes" id="UP000305238">
    <property type="component" value="Unassembled WGS sequence"/>
</dbReference>
<keyword evidence="1" id="KW-0808">Transferase</keyword>
<feature type="domain" description="Signal transduction histidine kinase subgroup 3 dimerisation and phosphoacceptor" evidence="5">
    <location>
        <begin position="156"/>
        <end position="216"/>
    </location>
</feature>
<dbReference type="PANTHER" id="PTHR24421">
    <property type="entry name" value="NITRATE/NITRITE SENSOR PROTEIN NARX-RELATED"/>
    <property type="match status" value="1"/>
</dbReference>
<dbReference type="GO" id="GO:0000155">
    <property type="term" value="F:phosphorelay sensor kinase activity"/>
    <property type="evidence" value="ECO:0007669"/>
    <property type="project" value="InterPro"/>
</dbReference>
<dbReference type="CDD" id="cd16917">
    <property type="entry name" value="HATPase_UhpB-NarQ-NarX-like"/>
    <property type="match status" value="1"/>
</dbReference>
<dbReference type="GO" id="GO:0016020">
    <property type="term" value="C:membrane"/>
    <property type="evidence" value="ECO:0007669"/>
    <property type="project" value="InterPro"/>
</dbReference>
<dbReference type="EMBL" id="VCKZ01000166">
    <property type="protein sequence ID" value="TMR35843.1"/>
    <property type="molecule type" value="Genomic_DNA"/>
</dbReference>
<accession>A0A5S4GSE8</accession>
<dbReference type="GO" id="GO:0046983">
    <property type="term" value="F:protein dimerization activity"/>
    <property type="evidence" value="ECO:0007669"/>
    <property type="project" value="InterPro"/>
</dbReference>
<comment type="caution">
    <text evidence="6">The sequence shown here is derived from an EMBL/GenBank/DDBJ whole genome shotgun (WGS) entry which is preliminary data.</text>
</comment>
<keyword evidence="7" id="KW-1185">Reference proteome</keyword>
<dbReference type="InterPro" id="IPR036890">
    <property type="entry name" value="HATPase_C_sf"/>
</dbReference>
<dbReference type="OrthoDB" id="5241784at2"/>
<keyword evidence="4" id="KW-0472">Membrane</keyword>
<organism evidence="6 7">
    <name type="scientific">Actinomadura geliboluensis</name>
    <dbReference type="NCBI Taxonomy" id="882440"/>
    <lineage>
        <taxon>Bacteria</taxon>
        <taxon>Bacillati</taxon>
        <taxon>Actinomycetota</taxon>
        <taxon>Actinomycetes</taxon>
        <taxon>Streptosporangiales</taxon>
        <taxon>Thermomonosporaceae</taxon>
        <taxon>Actinomadura</taxon>
    </lineage>
</organism>
<evidence type="ECO:0000256" key="4">
    <source>
        <dbReference type="SAM" id="Phobius"/>
    </source>
</evidence>
<sequence>MIVPTELRQFLRVDLGALETAVFFASLAAFVLLFLRACAPTRRPPWTLVVFVPALGPLLLFDLSVWHVVLFLPGLVLVVVRGWARWVLAVPLICMDPLLVIWDAQLGDPTPLGMAYEIVWSGERALLVCGLVRMGELALRVKEARAELARTAVARERLRFATDLHDLLGLGLSVVVLKSELALRLLGRDPDRARAELSEGLAAARRALADMRDVVAGRGEIELAAEAESTRAALAAAGIEVSGTVQPVPLPPETDTLLATVLREGVTNVLRHSDADRCELTVEAVARRVRLRLVNDGVRGRAGAPGVGLENLTRRVRELGGTLTAGKDGDAFRLAVEVPLQPALIGRDADRVDAVPGVQLQDGRRQVVADGAPAQ</sequence>
<evidence type="ECO:0000256" key="1">
    <source>
        <dbReference type="ARBA" id="ARBA00022679"/>
    </source>
</evidence>
<dbReference type="Gene3D" id="3.30.565.10">
    <property type="entry name" value="Histidine kinase-like ATPase, C-terminal domain"/>
    <property type="match status" value="1"/>
</dbReference>
<feature type="transmembrane region" description="Helical" evidence="4">
    <location>
        <begin position="46"/>
        <end position="71"/>
    </location>
</feature>
<keyword evidence="3" id="KW-0902">Two-component regulatory system</keyword>
<reference evidence="6 7" key="1">
    <citation type="submission" date="2019-05" db="EMBL/GenBank/DDBJ databases">
        <title>Draft genome sequence of Actinomadura geliboluensis A8036.</title>
        <authorList>
            <person name="Saricaoglu S."/>
            <person name="Isik K."/>
        </authorList>
    </citation>
    <scope>NUCLEOTIDE SEQUENCE [LARGE SCALE GENOMIC DNA]</scope>
    <source>
        <strain evidence="6 7">A8036</strain>
    </source>
</reference>
<dbReference type="InterPro" id="IPR050482">
    <property type="entry name" value="Sensor_HK_TwoCompSys"/>
</dbReference>
<protein>
    <submittedName>
        <fullName evidence="6">Histidine kinase</fullName>
    </submittedName>
</protein>
<dbReference type="AlphaFoldDB" id="A0A5S4GSE8"/>
<dbReference type="InterPro" id="IPR011712">
    <property type="entry name" value="Sig_transdc_His_kin_sub3_dim/P"/>
</dbReference>
<evidence type="ECO:0000256" key="2">
    <source>
        <dbReference type="ARBA" id="ARBA00022777"/>
    </source>
</evidence>
<dbReference type="Gene3D" id="1.20.5.1930">
    <property type="match status" value="1"/>
</dbReference>
<keyword evidence="4" id="KW-0812">Transmembrane</keyword>
<evidence type="ECO:0000259" key="5">
    <source>
        <dbReference type="Pfam" id="PF07730"/>
    </source>
</evidence>
<gene>
    <name evidence="6" type="ORF">ETD96_22170</name>
</gene>
<proteinExistence type="predicted"/>
<feature type="transmembrane region" description="Helical" evidence="4">
    <location>
        <begin position="20"/>
        <end position="39"/>
    </location>
</feature>
<keyword evidence="2 6" id="KW-0418">Kinase</keyword>
<dbReference type="Pfam" id="PF07730">
    <property type="entry name" value="HisKA_3"/>
    <property type="match status" value="1"/>
</dbReference>
<name>A0A5S4GSE8_9ACTN</name>
<dbReference type="PANTHER" id="PTHR24421:SF63">
    <property type="entry name" value="SENSOR HISTIDINE KINASE DESK"/>
    <property type="match status" value="1"/>
</dbReference>
<dbReference type="SUPFAM" id="SSF55874">
    <property type="entry name" value="ATPase domain of HSP90 chaperone/DNA topoisomerase II/histidine kinase"/>
    <property type="match status" value="1"/>
</dbReference>
<evidence type="ECO:0000313" key="7">
    <source>
        <dbReference type="Proteomes" id="UP000305238"/>
    </source>
</evidence>